<feature type="compositionally biased region" description="Low complexity" evidence="2">
    <location>
        <begin position="1540"/>
        <end position="1550"/>
    </location>
</feature>
<feature type="compositionally biased region" description="Basic and acidic residues" evidence="2">
    <location>
        <begin position="1317"/>
        <end position="1331"/>
    </location>
</feature>
<feature type="compositionally biased region" description="Basic and acidic residues" evidence="2">
    <location>
        <begin position="1399"/>
        <end position="1419"/>
    </location>
</feature>
<feature type="compositionally biased region" description="Polar residues" evidence="2">
    <location>
        <begin position="1949"/>
        <end position="1962"/>
    </location>
</feature>
<evidence type="ECO:0000256" key="1">
    <source>
        <dbReference type="SAM" id="Coils"/>
    </source>
</evidence>
<dbReference type="PANTHER" id="PTHR47027">
    <property type="entry name" value="REVERSE TRANSCRIPTASE DOMAIN-CONTAINING PROTEIN"/>
    <property type="match status" value="1"/>
</dbReference>
<dbReference type="Pfam" id="PF00078">
    <property type="entry name" value="RVT_1"/>
    <property type="match status" value="1"/>
</dbReference>
<proteinExistence type="predicted"/>
<feature type="compositionally biased region" description="Polar residues" evidence="2">
    <location>
        <begin position="1929"/>
        <end position="1939"/>
    </location>
</feature>
<feature type="compositionally biased region" description="Low complexity" evidence="2">
    <location>
        <begin position="1379"/>
        <end position="1389"/>
    </location>
</feature>
<feature type="compositionally biased region" description="Basic and acidic residues" evidence="2">
    <location>
        <begin position="1592"/>
        <end position="1601"/>
    </location>
</feature>
<feature type="region of interest" description="Disordered" evidence="2">
    <location>
        <begin position="1238"/>
        <end position="1359"/>
    </location>
</feature>
<evidence type="ECO:0000256" key="2">
    <source>
        <dbReference type="SAM" id="MobiDB-lite"/>
    </source>
</evidence>
<feature type="region of interest" description="Disordered" evidence="2">
    <location>
        <begin position="1573"/>
        <end position="1615"/>
    </location>
</feature>
<protein>
    <submittedName>
        <fullName evidence="4">(diamondback moth) hypothetical protein</fullName>
    </submittedName>
</protein>
<feature type="compositionally biased region" description="Polar residues" evidence="2">
    <location>
        <begin position="1474"/>
        <end position="1483"/>
    </location>
</feature>
<feature type="compositionally biased region" description="Basic residues" evidence="2">
    <location>
        <begin position="1602"/>
        <end position="1615"/>
    </location>
</feature>
<feature type="region of interest" description="Disordered" evidence="2">
    <location>
        <begin position="2022"/>
        <end position="2209"/>
    </location>
</feature>
<reference evidence="4" key="1">
    <citation type="submission" date="2020-11" db="EMBL/GenBank/DDBJ databases">
        <authorList>
            <person name="Whiteford S."/>
        </authorList>
    </citation>
    <scope>NUCLEOTIDE SEQUENCE</scope>
</reference>
<organism evidence="4 5">
    <name type="scientific">Plutella xylostella</name>
    <name type="common">Diamondback moth</name>
    <name type="synonym">Plutella maculipennis</name>
    <dbReference type="NCBI Taxonomy" id="51655"/>
    <lineage>
        <taxon>Eukaryota</taxon>
        <taxon>Metazoa</taxon>
        <taxon>Ecdysozoa</taxon>
        <taxon>Arthropoda</taxon>
        <taxon>Hexapoda</taxon>
        <taxon>Insecta</taxon>
        <taxon>Pterygota</taxon>
        <taxon>Neoptera</taxon>
        <taxon>Endopterygota</taxon>
        <taxon>Lepidoptera</taxon>
        <taxon>Glossata</taxon>
        <taxon>Ditrysia</taxon>
        <taxon>Yponomeutoidea</taxon>
        <taxon>Plutellidae</taxon>
        <taxon>Plutella</taxon>
    </lineage>
</organism>
<comment type="caution">
    <text evidence="4">The sequence shown here is derived from an EMBL/GenBank/DDBJ whole genome shotgun (WGS) entry which is preliminary data.</text>
</comment>
<feature type="compositionally biased region" description="Low complexity" evidence="2">
    <location>
        <begin position="1455"/>
        <end position="1471"/>
    </location>
</feature>
<gene>
    <name evidence="4" type="ORF">PLXY2_LOCUS6924</name>
</gene>
<dbReference type="PRINTS" id="PR01217">
    <property type="entry name" value="PRICHEXTENSN"/>
</dbReference>
<feature type="compositionally biased region" description="Basic and acidic residues" evidence="2">
    <location>
        <begin position="2024"/>
        <end position="2033"/>
    </location>
</feature>
<feature type="region of interest" description="Disordered" evidence="2">
    <location>
        <begin position="1377"/>
        <end position="1442"/>
    </location>
</feature>
<feature type="compositionally biased region" description="Basic and acidic residues" evidence="2">
    <location>
        <begin position="2058"/>
        <end position="2077"/>
    </location>
</feature>
<evidence type="ECO:0000313" key="5">
    <source>
        <dbReference type="Proteomes" id="UP000653454"/>
    </source>
</evidence>
<keyword evidence="1" id="KW-0175">Coiled coil</keyword>
<name>A0A8S4EVG8_PLUXY</name>
<keyword evidence="5" id="KW-1185">Reference proteome</keyword>
<feature type="coiled-coil region" evidence="1">
    <location>
        <begin position="1797"/>
        <end position="1887"/>
    </location>
</feature>
<evidence type="ECO:0000259" key="3">
    <source>
        <dbReference type="Pfam" id="PF00078"/>
    </source>
</evidence>
<feature type="compositionally biased region" description="Low complexity" evidence="2">
    <location>
        <begin position="2166"/>
        <end position="2186"/>
    </location>
</feature>
<feature type="region of interest" description="Disordered" evidence="2">
    <location>
        <begin position="1455"/>
        <end position="1554"/>
    </location>
</feature>
<feature type="compositionally biased region" description="Pro residues" evidence="2">
    <location>
        <begin position="1266"/>
        <end position="1294"/>
    </location>
</feature>
<evidence type="ECO:0000313" key="4">
    <source>
        <dbReference type="EMBL" id="CAG9120111.1"/>
    </source>
</evidence>
<accession>A0A8S4EVG8</accession>
<dbReference type="Proteomes" id="UP000653454">
    <property type="component" value="Unassembled WGS sequence"/>
</dbReference>
<feature type="region of interest" description="Disordered" evidence="2">
    <location>
        <begin position="2322"/>
        <end position="2350"/>
    </location>
</feature>
<dbReference type="InterPro" id="IPR000477">
    <property type="entry name" value="RT_dom"/>
</dbReference>
<feature type="region of interest" description="Disordered" evidence="2">
    <location>
        <begin position="2733"/>
        <end position="2758"/>
    </location>
</feature>
<feature type="compositionally biased region" description="Polar residues" evidence="2">
    <location>
        <begin position="2531"/>
        <end position="2575"/>
    </location>
</feature>
<feature type="region of interest" description="Disordered" evidence="2">
    <location>
        <begin position="2531"/>
        <end position="2589"/>
    </location>
</feature>
<feature type="compositionally biased region" description="Basic residues" evidence="2">
    <location>
        <begin position="1577"/>
        <end position="1591"/>
    </location>
</feature>
<feature type="compositionally biased region" description="Basic residues" evidence="2">
    <location>
        <begin position="2334"/>
        <end position="2344"/>
    </location>
</feature>
<dbReference type="EMBL" id="CAJHNJ030000023">
    <property type="protein sequence ID" value="CAG9120111.1"/>
    <property type="molecule type" value="Genomic_DNA"/>
</dbReference>
<feature type="domain" description="Reverse transcriptase" evidence="3">
    <location>
        <begin position="1622"/>
        <end position="1728"/>
    </location>
</feature>
<feature type="compositionally biased region" description="Basic and acidic residues" evidence="2">
    <location>
        <begin position="2101"/>
        <end position="2165"/>
    </location>
</feature>
<feature type="compositionally biased region" description="Low complexity" evidence="2">
    <location>
        <begin position="1335"/>
        <end position="1345"/>
    </location>
</feature>
<sequence>MRDQQLYYHRLWMWLEEQLRQERDSAPESNVSLVEEIPRRKRRTASPKVPRLSASKRKLKPSAAVSKPHKILQMLKHKAPAHAYLDDFSSEVSQYTAHAEWGPSCTEAVSKPHKILQMLKHKAPAHAYLDDFSTEVSQYTAHAEWGPSCTEAVSKPHKTLQMLKHKAPAHAYLDDFSTEVSQYTAHAEWGPSCTEAVSKPHKTLQMLKHKTPAHAYLDDFSTEVDPPEAFPLEKDDISDADTIVGEKEADLCKEMKDCLAKFANFALNEDKYPDSVSPPLQEMSPTSEAVPVYTPKPSQRLLTVNKLLRNNPEFQSEVEFQSPMMPDVLNIAPLNARRTPMLVEEVTEDKAIDLQLPEVLEGTDVVVDGGKDPNLYKYVTFGLEIKKAMEECQNIINSYNSVKEKHAEANKIDDKDGPLSLEQICEVMLNLDKSSAEFLLEKIETDDPMDINTANTKLAELVENMPHILANMPEIASKLWSKEFANASFELPEFASIMNSLPDVNSEAQLTPETLKQIRELKLNKNRDSVKVTKNTTKRKSNRKVKNNIDNNNIMGTMTFEFDCKDISELLKDEKELQALMKNKSSNKEDFKDLLFSISAQVVINKVFEYLKQNKNPVLAKCLEDDKDLFSLPKNSINSEMFSKASTLFDNSVKDALSMDDLRELVKSRFNSWKHYVASKFKSIPMELLENEIEAMLDKFYSYIQDLAKECECEADKAAEKIAEIQLKAIEESVEEICPASKESLKTISKILNTTAGNTFDIIIMKLSEMSVETQSSIKSLKLKYMDMIKRCAESQQLAAWIIINPEVAANVISDMTNLPPRPKTDVLDPAKVSSMTNEKKREYFLERLKEMNMVYMETLPKASLTGDEWLVMLYRLEDTENKLKDMLSKICAAKVMPHTEVSEARASEFLERTIIGKELIKIVANTKTKPISKSLDRNVQTKQEKERADETKRRSDAVLAKCEAILKAKGDITVLDNFYTIKRYISQGLPVPEGYKRHVISICSSIDSKLFDDVLEDSTQKKPAKEDCTDKKHKCCQEFEDDSGNSSPNCCGKDKNPAAVIGSPELLAKYSAQALRKAKQTLNAVAFRKNILRNGQTKSESDACDTPKTDCKWTNDCVCDTCKSTDASGVCLGDIVKQCYDMEAKSKSTLEEKKKEVKVAAKPAVKPAKPPPKPCENASHQQHVCKVGHTSGACSSDGAGVEQPCTCCYCTVFGHAPPITTPVPRNFNETRERLRSILNRKKQKCKPTTNGEPESQDKKATAPAEAPPQPTPKLKPTPVPCTPKPPPVIPKPAAPVQQPQAPPAPAPAKADQQHQLAERMARIHVDDSKVKVLPKPAAPAQQPTQAPPAPAPAEAEHQQLAERMARIHVDDSKVKVLPKPAAPAQQPTQAPPAPAPAEAEHQQLAERMARIHVDDSKPLQRPMPAQASAPPTAADGKVNAQAMEQIRLQQLKQQQFLQAQAHALQQVKKQQPSKEQGQTMSRQEMVVKQLEARSRQQQAQRSRDPSTDTSSSEGQEMVVKQLEARSRQQQAQRSRDPSTDTSSSEGSDSCWRGCREDPRDLDALLQYIEGPARHVDRGKKRAKKQRQKAKKYIEGPARHVDRGKKRAKKQRQKAKKYRTNVISPKLFTNALEDVFKTLDWKGHGICINGEYMSHLRFADDIVIMAESLQELSWMLSGLNAASRRVGLGMNLDKTKVMYNAHIKPEPVAVGEATIEVVQEYVYLGQTIRLGRSNFDKEAARRIQLGWAAFGKLRHIFSSAIPQSLKTKVVNQCVLPVMTYGAETWTLTLEMQLLSEAASLRSQYQSLKALVERLRAVHNSHSRRMQDLTARLQKRGKNKKKSAQNKQIVVEEYDELVQIVNETSKELTEAEKRVQQVSARLDECERNLLKIREPTREEKMQRMQDFQRQRVLELQRQRQTMTQQPPAPVTNTSQIQMQNRPAIDPNRYAQMNMSRPPTNDYRTAQPVRQPEPPKPQPEEKKPVASSWEQALAHMNHLVQTANKDKHRKTGQAVAYMNRLVQAANKDKPEEKKPVASSWEQALAHMNHLLQTANKDKKKQKEQAKAAKAEAAKQKEQPAPEPAPLTKKQRRALAKQQAEEEEAKRKQQEAKANKKSEQKKQDTAKSEPAKKEGKKEAAAAKKDEKKDNKKVEKSDAKKGKENKQEKNNAQPQPTTKQQKQQPQQQQNNKKKKEPQQPQQPRAQVINITADTTLEAVKKGTRNAEPEKVPSCSIMEQLSCGVQVADLKLPPGITLTRVQPNEKREAPTIKSVPIWKCNQLAAAPTPVARPPPVINADPAMMMFSTAPALGMPEPPKTIIVPDLPPAPAPAPAPAGKSKKAKKKAKKAAAAADNTPIITESKKQDGTKMVTLRNPMFHPNMPPVQVGPQPTNNKDASLRIPDPIPMPPNAACQATITPTSNGMYTIRNPLMSMMHQQSLGMRPQSPQVPNMYPQQNYNYVNPNVYNPPIPPQAYVIDASRTSPKNIEVKTDYQNQTRLMNLASFTQKNDEGYSLFKTNDDNQSRGFLNPESYYLDSNFTNQAPKPTVSPNPIGTRPTSESNRSFDSNDSSLFTNNSVQRPEPIGTPLKRTEDERNDFIGGLYTPFGQEDRNVFRNALFDKGDIGSGLGQDMNHHMSNGDSLPYFQRLRVGSKLNSEVTIHHVTESKFYKGQEPQMPLDVQSNKCEETLFSYPNKSWAPGYVAPSPPVGNCTGDSLQCGAAAEAACEGGAHDEEGGFGAVGSRAARPPLDQQSMYTGERPDDRASLEALQRYEQLYLQSHRMHHLNTN</sequence>
<feature type="region of interest" description="Disordered" evidence="2">
    <location>
        <begin position="25"/>
        <end position="63"/>
    </location>
</feature>
<feature type="region of interest" description="Disordered" evidence="2">
    <location>
        <begin position="1915"/>
        <end position="1986"/>
    </location>
</feature>
<dbReference type="PANTHER" id="PTHR47027:SF20">
    <property type="entry name" value="REVERSE TRANSCRIPTASE-LIKE PROTEIN WITH RNA-DIRECTED DNA POLYMERASE DOMAIN"/>
    <property type="match status" value="1"/>
</dbReference>